<dbReference type="GO" id="GO:0047596">
    <property type="term" value="F:6-methylsalicylate decarboxylase activity"/>
    <property type="evidence" value="ECO:0007669"/>
    <property type="project" value="UniProtKB-EC"/>
</dbReference>
<keyword evidence="3 8" id="KW-0210">Decarboxylase</keyword>
<dbReference type="GO" id="GO:0019748">
    <property type="term" value="P:secondary metabolic process"/>
    <property type="evidence" value="ECO:0007669"/>
    <property type="project" value="TreeGrafter"/>
</dbReference>
<dbReference type="OrthoDB" id="2832284at2759"/>
<keyword evidence="2" id="KW-0479">Metal-binding</keyword>
<dbReference type="Pfam" id="PF04909">
    <property type="entry name" value="Amidohydro_2"/>
    <property type="match status" value="1"/>
</dbReference>
<organism evidence="10 11">
    <name type="scientific">Cyphellophora attinorum</name>
    <dbReference type="NCBI Taxonomy" id="1664694"/>
    <lineage>
        <taxon>Eukaryota</taxon>
        <taxon>Fungi</taxon>
        <taxon>Dikarya</taxon>
        <taxon>Ascomycota</taxon>
        <taxon>Pezizomycotina</taxon>
        <taxon>Eurotiomycetes</taxon>
        <taxon>Chaetothyriomycetidae</taxon>
        <taxon>Chaetothyriales</taxon>
        <taxon>Cyphellophoraceae</taxon>
        <taxon>Cyphellophora</taxon>
    </lineage>
</organism>
<evidence type="ECO:0000256" key="6">
    <source>
        <dbReference type="ARBA" id="ARBA00036832"/>
    </source>
</evidence>
<dbReference type="InterPro" id="IPR032465">
    <property type="entry name" value="ACMSD"/>
</dbReference>
<dbReference type="InterPro" id="IPR032466">
    <property type="entry name" value="Metal_Hydrolase"/>
</dbReference>
<proteinExistence type="inferred from homology"/>
<dbReference type="GeneID" id="28738504"/>
<dbReference type="EMBL" id="LFJN01000004">
    <property type="protein sequence ID" value="KPI44075.1"/>
    <property type="molecule type" value="Genomic_DNA"/>
</dbReference>
<evidence type="ECO:0000256" key="3">
    <source>
        <dbReference type="ARBA" id="ARBA00022793"/>
    </source>
</evidence>
<dbReference type="STRING" id="1664694.A0A0N1HFM7"/>
<keyword evidence="11" id="KW-1185">Reference proteome</keyword>
<evidence type="ECO:0000313" key="10">
    <source>
        <dbReference type="EMBL" id="KPI44075.1"/>
    </source>
</evidence>
<evidence type="ECO:0000256" key="2">
    <source>
        <dbReference type="ARBA" id="ARBA00022723"/>
    </source>
</evidence>
<dbReference type="Proteomes" id="UP000038010">
    <property type="component" value="Unassembled WGS sequence"/>
</dbReference>
<keyword evidence="5 8" id="KW-0456">Lyase</keyword>
<dbReference type="PANTHER" id="PTHR21240">
    <property type="entry name" value="2-AMINO-3-CARBOXYLMUCONATE-6-SEMIALDEHYDE DECARBOXYLASE"/>
    <property type="match status" value="1"/>
</dbReference>
<keyword evidence="4" id="KW-0862">Zinc</keyword>
<dbReference type="VEuPathDB" id="FungiDB:AB675_6340"/>
<dbReference type="GO" id="GO:0016787">
    <property type="term" value="F:hydrolase activity"/>
    <property type="evidence" value="ECO:0007669"/>
    <property type="project" value="InterPro"/>
</dbReference>
<comment type="similarity">
    <text evidence="1">Belongs to the metallo-dependent hydrolases superfamily. ACMSD family.</text>
</comment>
<evidence type="ECO:0000256" key="7">
    <source>
        <dbReference type="ARBA" id="ARBA00038889"/>
    </source>
</evidence>
<comment type="caution">
    <text evidence="10">The sequence shown here is derived from an EMBL/GenBank/DDBJ whole genome shotgun (WGS) entry which is preliminary data.</text>
</comment>
<dbReference type="EC" id="4.1.1.52" evidence="7"/>
<sequence>MAKIDVHAHFLPPFYSEACRDFGHAKPDGMPTLPEWSASEHLGFMQANGITKSILSISSPGVHIKNTDDAFNRSLARDCNDYASELCSLYPEKFGFWASLPLPDLMGTIEEIDRVVNTLDDAVGFCVSTNHHGIYLGDSAFDKVMEKLNAVQATVFIHPTSPCIRHNHTKLQQDGQASSDSVRSTLHPLPQFPNPMLEFMFETTRSVINLLHSGTVTEYPDIVFVVPHAGAVLPPILARFSAFSAAVCPPQLRGVDLSIDALKLALQKRFYFDLAGAPFPDQLAGLLNVVQPYTLLYGSDYPFTPAEGVSILSRLMERGLRDMFPGNDEAIDAILFGNAERLLQRKMTVR</sequence>
<protein>
    <recommendedName>
        <fullName evidence="7">6-methylsalicylate decarboxylase</fullName>
        <ecNumber evidence="7">4.1.1.52</ecNumber>
    </recommendedName>
</protein>
<dbReference type="GO" id="GO:0046872">
    <property type="term" value="F:metal ion binding"/>
    <property type="evidence" value="ECO:0007669"/>
    <property type="project" value="UniProtKB-KW"/>
</dbReference>
<evidence type="ECO:0000313" key="11">
    <source>
        <dbReference type="Proteomes" id="UP000038010"/>
    </source>
</evidence>
<accession>A0A0N1HFM7</accession>
<dbReference type="RefSeq" id="XP_018004038.1">
    <property type="nucleotide sequence ID" value="XM_018146624.1"/>
</dbReference>
<evidence type="ECO:0000256" key="5">
    <source>
        <dbReference type="ARBA" id="ARBA00023239"/>
    </source>
</evidence>
<name>A0A0N1HFM7_9EURO</name>
<dbReference type="PANTHER" id="PTHR21240:SF29">
    <property type="entry name" value="AMIDOHYDROLASE-RELATED DOMAIN-CONTAINING PROTEIN"/>
    <property type="match status" value="1"/>
</dbReference>
<feature type="domain" description="Amidohydrolase-related" evidence="9">
    <location>
        <begin position="4"/>
        <end position="344"/>
    </location>
</feature>
<dbReference type="SUPFAM" id="SSF51556">
    <property type="entry name" value="Metallo-dependent hydrolases"/>
    <property type="match status" value="1"/>
</dbReference>
<evidence type="ECO:0000256" key="4">
    <source>
        <dbReference type="ARBA" id="ARBA00022833"/>
    </source>
</evidence>
<gene>
    <name evidence="10" type="ORF">AB675_6340</name>
</gene>
<reference evidence="10 11" key="1">
    <citation type="submission" date="2015-06" db="EMBL/GenBank/DDBJ databases">
        <title>Draft genome of the ant-associated black yeast Phialophora attae CBS 131958.</title>
        <authorList>
            <person name="Moreno L.F."/>
            <person name="Stielow B.J."/>
            <person name="de Hoog S."/>
            <person name="Vicente V.A."/>
            <person name="Weiss V.A."/>
            <person name="de Vries M."/>
            <person name="Cruz L.M."/>
            <person name="Souza E.M."/>
        </authorList>
    </citation>
    <scope>NUCLEOTIDE SEQUENCE [LARGE SCALE GENOMIC DNA]</scope>
    <source>
        <strain evidence="10 11">CBS 131958</strain>
    </source>
</reference>
<dbReference type="InterPro" id="IPR006680">
    <property type="entry name" value="Amidohydro-rel"/>
</dbReference>
<evidence type="ECO:0000259" key="9">
    <source>
        <dbReference type="Pfam" id="PF04909"/>
    </source>
</evidence>
<comment type="catalytic activity">
    <reaction evidence="6">
        <text>6-methylsalicylate + H(+) = 3-methylphenol + CO2</text>
        <dbReference type="Rhea" id="RHEA:23112"/>
        <dbReference type="ChEBI" id="CHEBI:15378"/>
        <dbReference type="ChEBI" id="CHEBI:16526"/>
        <dbReference type="ChEBI" id="CHEBI:17231"/>
        <dbReference type="ChEBI" id="CHEBI:36658"/>
        <dbReference type="EC" id="4.1.1.52"/>
    </reaction>
    <physiologicalReaction direction="left-to-right" evidence="6">
        <dbReference type="Rhea" id="RHEA:23113"/>
    </physiologicalReaction>
</comment>
<evidence type="ECO:0000256" key="1">
    <source>
        <dbReference type="ARBA" id="ARBA00005871"/>
    </source>
</evidence>
<evidence type="ECO:0000256" key="8">
    <source>
        <dbReference type="RuleBase" id="RU366045"/>
    </source>
</evidence>
<dbReference type="AlphaFoldDB" id="A0A0N1HFM7"/>
<dbReference type="GO" id="GO:0005829">
    <property type="term" value="C:cytosol"/>
    <property type="evidence" value="ECO:0007669"/>
    <property type="project" value="TreeGrafter"/>
</dbReference>
<dbReference type="Gene3D" id="3.20.20.140">
    <property type="entry name" value="Metal-dependent hydrolases"/>
    <property type="match status" value="1"/>
</dbReference>